<dbReference type="Proteomes" id="UP000462760">
    <property type="component" value="Unassembled WGS sequence"/>
</dbReference>
<dbReference type="RefSeq" id="WP_154484851.1">
    <property type="nucleotide sequence ID" value="NZ_VULR01000018.1"/>
</dbReference>
<dbReference type="SUPFAM" id="SSF82171">
    <property type="entry name" value="DPP6 N-terminal domain-like"/>
    <property type="match status" value="1"/>
</dbReference>
<protein>
    <submittedName>
        <fullName evidence="1">DUF4652 domain-containing protein</fullName>
    </submittedName>
</protein>
<comment type="caution">
    <text evidence="1">The sequence shown here is derived from an EMBL/GenBank/DDBJ whole genome shotgun (WGS) entry which is preliminary data.</text>
</comment>
<accession>A0A844FJR1</accession>
<name>A0A844FJR1_9FIRM</name>
<dbReference type="AlphaFoldDB" id="A0A844FJR1"/>
<dbReference type="OrthoDB" id="2882585at2"/>
<gene>
    <name evidence="1" type="ORF">FYJ27_10730</name>
</gene>
<reference evidence="1 2" key="1">
    <citation type="submission" date="2019-08" db="EMBL/GenBank/DDBJ databases">
        <title>In-depth cultivation of the pig gut microbiome towards novel bacterial diversity and tailored functional studies.</title>
        <authorList>
            <person name="Wylensek D."/>
            <person name="Hitch T.C.A."/>
            <person name="Clavel T."/>
        </authorList>
    </citation>
    <scope>NUCLEOTIDE SEQUENCE [LARGE SCALE GENOMIC DNA]</scope>
    <source>
        <strain evidence="1 2">Med78-601-WT-4W-RMD-3</strain>
    </source>
</reference>
<dbReference type="InterPro" id="IPR028102">
    <property type="entry name" value="DUF4652"/>
</dbReference>
<evidence type="ECO:0000313" key="1">
    <source>
        <dbReference type="EMBL" id="MSS44180.1"/>
    </source>
</evidence>
<sequence>MINKIIYDGKEKHVYLVKPNGKRMLLKNDLSSKPIISPNKRLAAFISPFCWECMSNVYVVDLYNGKISNVYNWEYSKTPKYIKWYSNESLLLIIGETYGTVSIGGDLYSLNIKSKKLEVVKKFPEYIQITSFKLNENIIEVYGIRYIDNIYNEHILYKDSFKY</sequence>
<dbReference type="Gene3D" id="2.40.128.660">
    <property type="entry name" value="Uncharacterised protein PF15525, DUF4652"/>
    <property type="match status" value="1"/>
</dbReference>
<evidence type="ECO:0000313" key="2">
    <source>
        <dbReference type="Proteomes" id="UP000462760"/>
    </source>
</evidence>
<proteinExistence type="predicted"/>
<dbReference type="EMBL" id="VULR01000018">
    <property type="protein sequence ID" value="MSS44180.1"/>
    <property type="molecule type" value="Genomic_DNA"/>
</dbReference>
<dbReference type="Pfam" id="PF15525">
    <property type="entry name" value="DUF4652"/>
    <property type="match status" value="1"/>
</dbReference>
<organism evidence="1 2">
    <name type="scientific">Anaerosalibacter bizertensis</name>
    <dbReference type="NCBI Taxonomy" id="932217"/>
    <lineage>
        <taxon>Bacteria</taxon>
        <taxon>Bacillati</taxon>
        <taxon>Bacillota</taxon>
        <taxon>Tissierellia</taxon>
        <taxon>Tissierellales</taxon>
        <taxon>Sporanaerobacteraceae</taxon>
        <taxon>Anaerosalibacter</taxon>
    </lineage>
</organism>